<dbReference type="Proteomes" id="UP001597483">
    <property type="component" value="Unassembled WGS sequence"/>
</dbReference>
<dbReference type="EMBL" id="JBHUKS010000008">
    <property type="protein sequence ID" value="MFD2468253.1"/>
    <property type="molecule type" value="Genomic_DNA"/>
</dbReference>
<evidence type="ECO:0000313" key="3">
    <source>
        <dbReference type="Proteomes" id="UP001597483"/>
    </source>
</evidence>
<keyword evidence="1" id="KW-0732">Signal</keyword>
<evidence type="ECO:0000313" key="2">
    <source>
        <dbReference type="EMBL" id="MFD2468253.1"/>
    </source>
</evidence>
<dbReference type="RefSeq" id="WP_378303680.1">
    <property type="nucleotide sequence ID" value="NZ_JBHUKS010000008.1"/>
</dbReference>
<comment type="caution">
    <text evidence="2">The sequence shown here is derived from an EMBL/GenBank/DDBJ whole genome shotgun (WGS) entry which is preliminary data.</text>
</comment>
<gene>
    <name evidence="2" type="ORF">ACFSVL_12720</name>
</gene>
<name>A0ABW5H4Q8_9PSEU</name>
<accession>A0ABW5H4Q8</accession>
<dbReference type="SUPFAM" id="SSF51445">
    <property type="entry name" value="(Trans)glycosidases"/>
    <property type="match status" value="1"/>
</dbReference>
<proteinExistence type="predicted"/>
<reference evidence="3" key="1">
    <citation type="journal article" date="2019" name="Int. J. Syst. Evol. Microbiol.">
        <title>The Global Catalogue of Microorganisms (GCM) 10K type strain sequencing project: providing services to taxonomists for standard genome sequencing and annotation.</title>
        <authorList>
            <consortium name="The Broad Institute Genomics Platform"/>
            <consortium name="The Broad Institute Genome Sequencing Center for Infectious Disease"/>
            <person name="Wu L."/>
            <person name="Ma J."/>
        </authorList>
    </citation>
    <scope>NUCLEOTIDE SEQUENCE [LARGE SCALE GENOMIC DNA]</scope>
    <source>
        <strain evidence="3">CGMCC 4.7641</strain>
    </source>
</reference>
<keyword evidence="3" id="KW-1185">Reference proteome</keyword>
<protein>
    <submittedName>
        <fullName evidence="2">Uncharacterized protein</fullName>
    </submittedName>
</protein>
<evidence type="ECO:0000256" key="1">
    <source>
        <dbReference type="SAM" id="SignalP"/>
    </source>
</evidence>
<sequence>MGAAWETSRRTVLRGGVALAALAATAGTAFAKPAGRRLPFLLDMVQNNPGEPLFSSRFNDPATLKSYGYDGQVINEFIPPQTAITFDSFDQRIFPAGSEGRAWVEAAAKKIDAHIARAHAAGIAAYIFTDIIVLPKRLVELYGEQILDSKGRISFDRPLTQQIHRLMLSEICARFPGLDGIVVRTGETYVQNVPFHTGNNPITNGAASHLTLLGILRDEMCVRANKRVFYRTWSTGSDKLTSDPDFYRQVTDQVETHEKLVFSIKHTEKDFWRTIPFNRTIGVGKHRQIIEVECQREYEGKGAFPNYVIDGVVNGFEEFRTPSRTGPIGLAEVVDNPIIAGIWTWSRGGGWRGPYLQNELWCDLNTWVIARWTRDTSLGEEGAFTEYATTRLGLRGEQVRRFRRLALLSAAAVLRGHYSVVHPMGRLMWTRDQFLGGSDKDLTSDYAAIVAKGRVEPVLAEKALAARMWDEIVALSGTIPLRDHADRTYLRVSARYGQSWHRVVHHGWEVMLRGYAGDQNGRYDKAAMRYHLARYDAEWQRWQRLAKTEPSCATLYQPYSFGPKGPDGLYNADPDHGIKPATDHYRKLLSS</sequence>
<dbReference type="PROSITE" id="PS51318">
    <property type="entry name" value="TAT"/>
    <property type="match status" value="1"/>
</dbReference>
<organism evidence="2 3">
    <name type="scientific">Amycolatopsis silviterrae</name>
    <dbReference type="NCBI Taxonomy" id="1656914"/>
    <lineage>
        <taxon>Bacteria</taxon>
        <taxon>Bacillati</taxon>
        <taxon>Actinomycetota</taxon>
        <taxon>Actinomycetes</taxon>
        <taxon>Pseudonocardiales</taxon>
        <taxon>Pseudonocardiaceae</taxon>
        <taxon>Amycolatopsis</taxon>
    </lineage>
</organism>
<feature type="chain" id="PRO_5046165786" evidence="1">
    <location>
        <begin position="32"/>
        <end position="591"/>
    </location>
</feature>
<dbReference type="InterPro" id="IPR017853">
    <property type="entry name" value="GH"/>
</dbReference>
<dbReference type="InterPro" id="IPR006311">
    <property type="entry name" value="TAT_signal"/>
</dbReference>
<feature type="signal peptide" evidence="1">
    <location>
        <begin position="1"/>
        <end position="31"/>
    </location>
</feature>